<reference evidence="2" key="1">
    <citation type="submission" date="2016-10" db="EMBL/GenBank/DDBJ databases">
        <authorList>
            <person name="Varghese N."/>
            <person name="Submissions S."/>
        </authorList>
    </citation>
    <scope>NUCLEOTIDE SEQUENCE [LARGE SCALE GENOMIC DNA]</scope>
    <source>
        <strain evidence="2">CGMCC 1.8946</strain>
    </source>
</reference>
<dbReference type="EMBL" id="FMTT01000081">
    <property type="protein sequence ID" value="SCW86600.1"/>
    <property type="molecule type" value="Genomic_DNA"/>
</dbReference>
<dbReference type="Proteomes" id="UP000198601">
    <property type="component" value="Unassembled WGS sequence"/>
</dbReference>
<dbReference type="AlphaFoldDB" id="A0A1G4TZ10"/>
<gene>
    <name evidence="1" type="ORF">SAMN04487970_10812</name>
</gene>
<accession>A0A1G4TZ10</accession>
<protein>
    <submittedName>
        <fullName evidence="1">Uncharacterized protein</fullName>
    </submittedName>
</protein>
<organism evidence="1 2">
    <name type="scientific">Paenibacillus tianmuensis</name>
    <dbReference type="NCBI Taxonomy" id="624147"/>
    <lineage>
        <taxon>Bacteria</taxon>
        <taxon>Bacillati</taxon>
        <taxon>Bacillota</taxon>
        <taxon>Bacilli</taxon>
        <taxon>Bacillales</taxon>
        <taxon>Paenibacillaceae</taxon>
        <taxon>Paenibacillus</taxon>
    </lineage>
</organism>
<proteinExistence type="predicted"/>
<dbReference type="RefSeq" id="WP_143007016.1">
    <property type="nucleotide sequence ID" value="NZ_FMTT01000081.1"/>
</dbReference>
<keyword evidence="2" id="KW-1185">Reference proteome</keyword>
<name>A0A1G4TZ10_9BACL</name>
<sequence>MDVQETWNTTGTLPVIAYKVLKEGDQWKLQNEELVIGANGQVSKQTLKKQWIEQPTFSTFADVLYWEIESLQGGSSLSTRMFSKSTDNNVTLNGWQVISGSTDINIEYMIGKPVNGKFREFGKGYVGQNKPKDEEWFTLTYSNVPNGDGYKVHIANIGTGIMKGAGNVYN</sequence>
<evidence type="ECO:0000313" key="2">
    <source>
        <dbReference type="Proteomes" id="UP000198601"/>
    </source>
</evidence>
<evidence type="ECO:0000313" key="1">
    <source>
        <dbReference type="EMBL" id="SCW86600.1"/>
    </source>
</evidence>